<name>A0A4Y2NVE1_ARAVE</name>
<evidence type="ECO:0000313" key="1">
    <source>
        <dbReference type="EMBL" id="GBN42863.1"/>
    </source>
</evidence>
<dbReference type="EMBL" id="BGPR01009880">
    <property type="protein sequence ID" value="GBN42863.1"/>
    <property type="molecule type" value="Genomic_DNA"/>
</dbReference>
<dbReference type="Proteomes" id="UP000499080">
    <property type="component" value="Unassembled WGS sequence"/>
</dbReference>
<accession>A0A4Y2NVE1</accession>
<dbReference type="AlphaFoldDB" id="A0A4Y2NVE1"/>
<keyword evidence="2" id="KW-1185">Reference proteome</keyword>
<sequence length="78" mass="8678">MKDSLSPDILTILRNVVNYVTISQTILSQTKSTSPLAHRKSNTIGERFMVKEESAASVGNRPWTPEERSPTLSVAFML</sequence>
<gene>
    <name evidence="1" type="ORF">AVEN_855_1</name>
</gene>
<organism evidence="1 2">
    <name type="scientific">Araneus ventricosus</name>
    <name type="common">Orbweaver spider</name>
    <name type="synonym">Epeira ventricosa</name>
    <dbReference type="NCBI Taxonomy" id="182803"/>
    <lineage>
        <taxon>Eukaryota</taxon>
        <taxon>Metazoa</taxon>
        <taxon>Ecdysozoa</taxon>
        <taxon>Arthropoda</taxon>
        <taxon>Chelicerata</taxon>
        <taxon>Arachnida</taxon>
        <taxon>Araneae</taxon>
        <taxon>Araneomorphae</taxon>
        <taxon>Entelegynae</taxon>
        <taxon>Araneoidea</taxon>
        <taxon>Araneidae</taxon>
        <taxon>Araneus</taxon>
    </lineage>
</organism>
<protein>
    <submittedName>
        <fullName evidence="1">Uncharacterized protein</fullName>
    </submittedName>
</protein>
<comment type="caution">
    <text evidence="1">The sequence shown here is derived from an EMBL/GenBank/DDBJ whole genome shotgun (WGS) entry which is preliminary data.</text>
</comment>
<proteinExistence type="predicted"/>
<evidence type="ECO:0000313" key="2">
    <source>
        <dbReference type="Proteomes" id="UP000499080"/>
    </source>
</evidence>
<reference evidence="1 2" key="1">
    <citation type="journal article" date="2019" name="Sci. Rep.">
        <title>Orb-weaving spider Araneus ventricosus genome elucidates the spidroin gene catalogue.</title>
        <authorList>
            <person name="Kono N."/>
            <person name="Nakamura H."/>
            <person name="Ohtoshi R."/>
            <person name="Moran D.A.P."/>
            <person name="Shinohara A."/>
            <person name="Yoshida Y."/>
            <person name="Fujiwara M."/>
            <person name="Mori M."/>
            <person name="Tomita M."/>
            <person name="Arakawa K."/>
        </authorList>
    </citation>
    <scope>NUCLEOTIDE SEQUENCE [LARGE SCALE GENOMIC DNA]</scope>
</reference>